<dbReference type="EMBL" id="WSZM01000147">
    <property type="protein sequence ID" value="KAF4040373.1"/>
    <property type="molecule type" value="Genomic_DNA"/>
</dbReference>
<dbReference type="InterPro" id="IPR040691">
    <property type="entry name" value="PexRD2_WYL"/>
</dbReference>
<dbReference type="Gene3D" id="1.10.10.2470">
    <property type="match status" value="1"/>
</dbReference>
<proteinExistence type="predicted"/>
<feature type="signal peptide" evidence="1">
    <location>
        <begin position="1"/>
        <end position="20"/>
    </location>
</feature>
<dbReference type="Pfam" id="PF18488">
    <property type="entry name" value="WYL_3"/>
    <property type="match status" value="1"/>
</dbReference>
<reference evidence="3" key="1">
    <citation type="submission" date="2020-04" db="EMBL/GenBank/DDBJ databases">
        <title>Hybrid Assembly of Korean Phytophthora infestans isolates.</title>
        <authorList>
            <person name="Prokchorchik M."/>
            <person name="Lee Y."/>
            <person name="Seo J."/>
            <person name="Cho J.-H."/>
            <person name="Park Y.-E."/>
            <person name="Jang D.-C."/>
            <person name="Im J.-S."/>
            <person name="Choi J.-G."/>
            <person name="Park H.-J."/>
            <person name="Lee G.-B."/>
            <person name="Lee Y.-G."/>
            <person name="Hong S.-Y."/>
            <person name="Cho K."/>
            <person name="Sohn K.H."/>
        </authorList>
    </citation>
    <scope>NUCLEOTIDE SEQUENCE</scope>
    <source>
        <strain evidence="3">KR_1_A1</strain>
    </source>
</reference>
<feature type="domain" description="PexRD2 WYL" evidence="2">
    <location>
        <begin position="59"/>
        <end position="122"/>
    </location>
</feature>
<evidence type="ECO:0000256" key="1">
    <source>
        <dbReference type="SAM" id="SignalP"/>
    </source>
</evidence>
<feature type="chain" id="PRO_5032335745" evidence="1">
    <location>
        <begin position="21"/>
        <end position="139"/>
    </location>
</feature>
<gene>
    <name evidence="3" type="ORF">GN244_ATG07413</name>
</gene>
<evidence type="ECO:0000313" key="4">
    <source>
        <dbReference type="Proteomes" id="UP000602510"/>
    </source>
</evidence>
<organism evidence="3 4">
    <name type="scientific">Phytophthora infestans</name>
    <name type="common">Potato late blight agent</name>
    <name type="synonym">Botrytis infestans</name>
    <dbReference type="NCBI Taxonomy" id="4787"/>
    <lineage>
        <taxon>Eukaryota</taxon>
        <taxon>Sar</taxon>
        <taxon>Stramenopiles</taxon>
        <taxon>Oomycota</taxon>
        <taxon>Peronosporomycetes</taxon>
        <taxon>Peronosporales</taxon>
        <taxon>Peronosporaceae</taxon>
        <taxon>Phytophthora</taxon>
    </lineage>
</organism>
<evidence type="ECO:0000259" key="2">
    <source>
        <dbReference type="Pfam" id="PF18488"/>
    </source>
</evidence>
<comment type="caution">
    <text evidence="3">The sequence shown here is derived from an EMBL/GenBank/DDBJ whole genome shotgun (WGS) entry which is preliminary data.</text>
</comment>
<keyword evidence="1" id="KW-0732">Signal</keyword>
<evidence type="ECO:0000313" key="3">
    <source>
        <dbReference type="EMBL" id="KAF4040373.1"/>
    </source>
</evidence>
<dbReference type="Proteomes" id="UP000602510">
    <property type="component" value="Unassembled WGS sequence"/>
</dbReference>
<protein>
    <submittedName>
        <fullName evidence="3">WYL domain</fullName>
    </submittedName>
</protein>
<sequence length="139" mass="15799">MRSSFLILAIAVNFLAASDASSMTTDSSYVTEAGSSTSRSQRQLRAHHLAVENSGDEERSLSKKTMMDMMTNLTTKEKLASDLRIADKIDDFTRHNKPGMNEFMRTPEYVKYIGYVNFLNDMAKKEEYARIVQQIKNQS</sequence>
<dbReference type="AlphaFoldDB" id="A0A833SXR6"/>
<name>A0A833SXR6_PHYIN</name>
<keyword evidence="4" id="KW-1185">Reference proteome</keyword>
<accession>A0A833SXR6</accession>